<dbReference type="Proteomes" id="UP000822688">
    <property type="component" value="Chromosome 3"/>
</dbReference>
<comment type="caution">
    <text evidence="1">The sequence shown here is derived from an EMBL/GenBank/DDBJ whole genome shotgun (WGS) entry which is preliminary data.</text>
</comment>
<gene>
    <name evidence="1" type="ORF">KC19_3G229500</name>
</gene>
<evidence type="ECO:0000313" key="1">
    <source>
        <dbReference type="EMBL" id="KAG0584711.1"/>
    </source>
</evidence>
<dbReference type="AlphaFoldDB" id="A0A8T0IPG7"/>
<name>A0A8T0IPG7_CERPU</name>
<organism evidence="1 2">
    <name type="scientific">Ceratodon purpureus</name>
    <name type="common">Fire moss</name>
    <name type="synonym">Dicranum purpureum</name>
    <dbReference type="NCBI Taxonomy" id="3225"/>
    <lineage>
        <taxon>Eukaryota</taxon>
        <taxon>Viridiplantae</taxon>
        <taxon>Streptophyta</taxon>
        <taxon>Embryophyta</taxon>
        <taxon>Bryophyta</taxon>
        <taxon>Bryophytina</taxon>
        <taxon>Bryopsida</taxon>
        <taxon>Dicranidae</taxon>
        <taxon>Pseudoditrichales</taxon>
        <taxon>Ditrichaceae</taxon>
        <taxon>Ceratodon</taxon>
    </lineage>
</organism>
<dbReference type="EMBL" id="CM026423">
    <property type="protein sequence ID" value="KAG0584711.1"/>
    <property type="molecule type" value="Genomic_DNA"/>
</dbReference>
<protein>
    <submittedName>
        <fullName evidence="1">Uncharacterized protein</fullName>
    </submittedName>
</protein>
<proteinExistence type="predicted"/>
<sequence length="157" mass="16612">MHWSIQPSSREVTSLVRIIHRAKCSTAGLRSNSYTAKTHHSENCIAIATAIAIAMAASAALRRIMAQDPVLTACGVLSAIGTYHIPHCIHSPISIPISLSLRFLRALRVVILSPIGRSFSFGRPSVSEACVGALEGCGAPGGFVAGVKWKCEGLCVF</sequence>
<evidence type="ECO:0000313" key="2">
    <source>
        <dbReference type="Proteomes" id="UP000822688"/>
    </source>
</evidence>
<reference evidence="1" key="1">
    <citation type="submission" date="2020-06" db="EMBL/GenBank/DDBJ databases">
        <title>WGS assembly of Ceratodon purpureus strain R40.</title>
        <authorList>
            <person name="Carey S.B."/>
            <person name="Jenkins J."/>
            <person name="Shu S."/>
            <person name="Lovell J.T."/>
            <person name="Sreedasyam A."/>
            <person name="Maumus F."/>
            <person name="Tiley G.P."/>
            <person name="Fernandez-Pozo N."/>
            <person name="Barry K."/>
            <person name="Chen C."/>
            <person name="Wang M."/>
            <person name="Lipzen A."/>
            <person name="Daum C."/>
            <person name="Saski C.A."/>
            <person name="Payton A.C."/>
            <person name="Mcbreen J.C."/>
            <person name="Conrad R.E."/>
            <person name="Kollar L.M."/>
            <person name="Olsson S."/>
            <person name="Huttunen S."/>
            <person name="Landis J.B."/>
            <person name="Wickett N.J."/>
            <person name="Johnson M.G."/>
            <person name="Rensing S.A."/>
            <person name="Grimwood J."/>
            <person name="Schmutz J."/>
            <person name="Mcdaniel S.F."/>
        </authorList>
    </citation>
    <scope>NUCLEOTIDE SEQUENCE</scope>
    <source>
        <strain evidence="1">R40</strain>
    </source>
</reference>
<keyword evidence="2" id="KW-1185">Reference proteome</keyword>
<accession>A0A8T0IPG7</accession>